<accession>A0A2P2J4A6</accession>
<name>A0A2P2J4A6_RHIMU</name>
<sequence>MFCFEICKMQSWDLWMIIVK</sequence>
<organism evidence="1">
    <name type="scientific">Rhizophora mucronata</name>
    <name type="common">Asiatic mangrove</name>
    <dbReference type="NCBI Taxonomy" id="61149"/>
    <lineage>
        <taxon>Eukaryota</taxon>
        <taxon>Viridiplantae</taxon>
        <taxon>Streptophyta</taxon>
        <taxon>Embryophyta</taxon>
        <taxon>Tracheophyta</taxon>
        <taxon>Spermatophyta</taxon>
        <taxon>Magnoliopsida</taxon>
        <taxon>eudicotyledons</taxon>
        <taxon>Gunneridae</taxon>
        <taxon>Pentapetalae</taxon>
        <taxon>rosids</taxon>
        <taxon>fabids</taxon>
        <taxon>Malpighiales</taxon>
        <taxon>Rhizophoraceae</taxon>
        <taxon>Rhizophora</taxon>
    </lineage>
</organism>
<evidence type="ECO:0000313" key="1">
    <source>
        <dbReference type="EMBL" id="MBW88318.1"/>
    </source>
</evidence>
<dbReference type="EMBL" id="GGEC01007835">
    <property type="protein sequence ID" value="MBW88318.1"/>
    <property type="molecule type" value="Transcribed_RNA"/>
</dbReference>
<proteinExistence type="predicted"/>
<dbReference type="AlphaFoldDB" id="A0A2P2J4A6"/>
<reference evidence="1" key="1">
    <citation type="submission" date="2018-02" db="EMBL/GenBank/DDBJ databases">
        <title>Rhizophora mucronata_Transcriptome.</title>
        <authorList>
            <person name="Meera S.P."/>
            <person name="Sreeshan A."/>
            <person name="Augustine A."/>
        </authorList>
    </citation>
    <scope>NUCLEOTIDE SEQUENCE</scope>
    <source>
        <tissue evidence="1">Leaf</tissue>
    </source>
</reference>
<protein>
    <submittedName>
        <fullName evidence="1">Uncharacterized protein</fullName>
    </submittedName>
</protein>